<evidence type="ECO:0000256" key="1">
    <source>
        <dbReference type="SAM" id="MobiDB-lite"/>
    </source>
</evidence>
<evidence type="ECO:0008006" key="4">
    <source>
        <dbReference type="Google" id="ProtNLM"/>
    </source>
</evidence>
<feature type="region of interest" description="Disordered" evidence="1">
    <location>
        <begin position="274"/>
        <end position="296"/>
    </location>
</feature>
<evidence type="ECO:0000313" key="2">
    <source>
        <dbReference type="EMBL" id="MFC7204830.1"/>
    </source>
</evidence>
<evidence type="ECO:0000313" key="3">
    <source>
        <dbReference type="Proteomes" id="UP001596481"/>
    </source>
</evidence>
<reference evidence="2 3" key="1">
    <citation type="journal article" date="2019" name="Int. J. Syst. Evol. Microbiol.">
        <title>The Global Catalogue of Microorganisms (GCM) 10K type strain sequencing project: providing services to taxonomists for standard genome sequencing and annotation.</title>
        <authorList>
            <consortium name="The Broad Institute Genomics Platform"/>
            <consortium name="The Broad Institute Genome Sequencing Center for Infectious Disease"/>
            <person name="Wu L."/>
            <person name="Ma J."/>
        </authorList>
    </citation>
    <scope>NUCLEOTIDE SEQUENCE [LARGE SCALE GENOMIC DNA]</scope>
    <source>
        <strain evidence="2 3">DSM 29988</strain>
    </source>
</reference>
<comment type="caution">
    <text evidence="2">The sequence shown here is derived from an EMBL/GenBank/DDBJ whole genome shotgun (WGS) entry which is preliminary data.</text>
</comment>
<name>A0ABD5ZI08_9EURY</name>
<keyword evidence="3" id="KW-1185">Reference proteome</keyword>
<dbReference type="RefSeq" id="WP_390224861.1">
    <property type="nucleotide sequence ID" value="NZ_JBHTAA010000005.1"/>
</dbReference>
<dbReference type="Proteomes" id="UP001596481">
    <property type="component" value="Unassembled WGS sequence"/>
</dbReference>
<feature type="compositionally biased region" description="Basic and acidic residues" evidence="1">
    <location>
        <begin position="287"/>
        <end position="296"/>
    </location>
</feature>
<protein>
    <recommendedName>
        <fullName evidence="4">MvaI/BcnI restriction endonuclease domain-containing protein</fullName>
    </recommendedName>
</protein>
<dbReference type="AlphaFoldDB" id="A0ABD5ZI08"/>
<organism evidence="2 3">
    <name type="scientific">Haloferax namakaokahaiae</name>
    <dbReference type="NCBI Taxonomy" id="1748331"/>
    <lineage>
        <taxon>Archaea</taxon>
        <taxon>Methanobacteriati</taxon>
        <taxon>Methanobacteriota</taxon>
        <taxon>Stenosarchaea group</taxon>
        <taxon>Halobacteria</taxon>
        <taxon>Halobacteriales</taxon>
        <taxon>Haloferacaceae</taxon>
        <taxon>Haloferax</taxon>
    </lineage>
</organism>
<feature type="compositionally biased region" description="Polar residues" evidence="1">
    <location>
        <begin position="277"/>
        <end position="286"/>
    </location>
</feature>
<sequence length="416" mass="48373">MKFDHLSNPETEEIVNQFIAHVTKTDGDLAEEAKTGKKSSTELKIFIARSNGFNPEDTAEYIANILKSKDTNDNPREFFNEHTFSIEKLNDETYHFIISTPKYNRNDDFILIDSDGYLKAITVIRKSWTEKTIEKFFRYIPTLERLFISSDDLKEVVDKDEDRTLTGFTAKYRPFYKEERVSVQVHGGTDEHLTDVKSTFQAVPKRIEFGQKNSPTDAVKGAIRQDGYASIPYVRSGSEDVGFKTIDSVIDSYEKTDQDKFEVKYRPQRIRPRDLKQTSQVDFTDSTNKDETDGGYPEKLKTIDQSARMEGVTIWIFEEKMGGENYPSNKMVASSLEEEILDHKPRYAYSEIDECNFLVYDRRCGESFEIIVHNQKIRVYAKANTTSRSFRKFYNILDTDFNSTYRFDQKREKLIA</sequence>
<dbReference type="EMBL" id="JBHTAA010000005">
    <property type="protein sequence ID" value="MFC7204830.1"/>
    <property type="molecule type" value="Genomic_DNA"/>
</dbReference>
<proteinExistence type="predicted"/>
<accession>A0ABD5ZI08</accession>
<gene>
    <name evidence="2" type="ORF">ACFQJC_15040</name>
</gene>